<dbReference type="AlphaFoldDB" id="A0A4C1YVV2"/>
<protein>
    <submittedName>
        <fullName evidence="1">Uncharacterized protein</fullName>
    </submittedName>
</protein>
<dbReference type="Proteomes" id="UP000299102">
    <property type="component" value="Unassembled WGS sequence"/>
</dbReference>
<evidence type="ECO:0000313" key="2">
    <source>
        <dbReference type="Proteomes" id="UP000299102"/>
    </source>
</evidence>
<keyword evidence="2" id="KW-1185">Reference proteome</keyword>
<proteinExistence type="predicted"/>
<gene>
    <name evidence="1" type="ORF">EVAR_60544_1</name>
</gene>
<comment type="caution">
    <text evidence="1">The sequence shown here is derived from an EMBL/GenBank/DDBJ whole genome shotgun (WGS) entry which is preliminary data.</text>
</comment>
<accession>A0A4C1YVV2</accession>
<evidence type="ECO:0000313" key="1">
    <source>
        <dbReference type="EMBL" id="GBP78527.1"/>
    </source>
</evidence>
<name>A0A4C1YVV2_EUMVA</name>
<sequence length="228" mass="25523">MTALGDCENSLFLPKLVGFCVYTCERRGCRMHLCRALERFSGDPPVLLGIMSDEKMSRGKRADEPIDSKWSPRPMDTYNTRKVTIALPASWEEIEYPTKTDGDRLQGRSGVPKSSKSLILERRLAVFFMAYRERLKIGEAENKTVGYACSFKSDTAPPQRDTNVISIETMAILKRYVSSHRTRYVKASTARPTDGHGALRRAAGINYDRDSERGDQGGLCNSNGCRAV</sequence>
<reference evidence="1 2" key="1">
    <citation type="journal article" date="2019" name="Commun. Biol.">
        <title>The bagworm genome reveals a unique fibroin gene that provides high tensile strength.</title>
        <authorList>
            <person name="Kono N."/>
            <person name="Nakamura H."/>
            <person name="Ohtoshi R."/>
            <person name="Tomita M."/>
            <person name="Numata K."/>
            <person name="Arakawa K."/>
        </authorList>
    </citation>
    <scope>NUCLEOTIDE SEQUENCE [LARGE SCALE GENOMIC DNA]</scope>
</reference>
<dbReference type="EMBL" id="BGZK01001372">
    <property type="protein sequence ID" value="GBP78527.1"/>
    <property type="molecule type" value="Genomic_DNA"/>
</dbReference>
<organism evidence="1 2">
    <name type="scientific">Eumeta variegata</name>
    <name type="common">Bagworm moth</name>
    <name type="synonym">Eumeta japonica</name>
    <dbReference type="NCBI Taxonomy" id="151549"/>
    <lineage>
        <taxon>Eukaryota</taxon>
        <taxon>Metazoa</taxon>
        <taxon>Ecdysozoa</taxon>
        <taxon>Arthropoda</taxon>
        <taxon>Hexapoda</taxon>
        <taxon>Insecta</taxon>
        <taxon>Pterygota</taxon>
        <taxon>Neoptera</taxon>
        <taxon>Endopterygota</taxon>
        <taxon>Lepidoptera</taxon>
        <taxon>Glossata</taxon>
        <taxon>Ditrysia</taxon>
        <taxon>Tineoidea</taxon>
        <taxon>Psychidae</taxon>
        <taxon>Oiketicinae</taxon>
        <taxon>Eumeta</taxon>
    </lineage>
</organism>